<dbReference type="PANTHER" id="PTHR23507:SF1">
    <property type="entry name" value="FI18259P1-RELATED"/>
    <property type="match status" value="1"/>
</dbReference>
<evidence type="ECO:0000313" key="7">
    <source>
        <dbReference type="Proteomes" id="UP000285301"/>
    </source>
</evidence>
<reference evidence="6 7" key="1">
    <citation type="journal article" date="2018" name="Gigascience">
        <title>Genomes of trombidid mites reveal novel predicted allergens and laterally-transferred genes associated with secondary metabolism.</title>
        <authorList>
            <person name="Dong X."/>
            <person name="Chaisiri K."/>
            <person name="Xia D."/>
            <person name="Armstrong S.D."/>
            <person name="Fang Y."/>
            <person name="Donnelly M.J."/>
            <person name="Kadowaki T."/>
            <person name="McGarry J.W."/>
            <person name="Darby A.C."/>
            <person name="Makepeace B.L."/>
        </authorList>
    </citation>
    <scope>NUCLEOTIDE SEQUENCE [LARGE SCALE GENOMIC DNA]</scope>
    <source>
        <strain evidence="6">UoL-WK</strain>
    </source>
</reference>
<comment type="subcellular location">
    <subcellularLocation>
        <location evidence="1">Membrane</location>
        <topology evidence="1">Multi-pass membrane protein</topology>
    </subcellularLocation>
</comment>
<dbReference type="OrthoDB" id="6431684at2759"/>
<feature type="transmembrane region" description="Helical" evidence="5">
    <location>
        <begin position="111"/>
        <end position="134"/>
    </location>
</feature>
<feature type="transmembrane region" description="Helical" evidence="5">
    <location>
        <begin position="349"/>
        <end position="372"/>
    </location>
</feature>
<keyword evidence="4 5" id="KW-0472">Membrane</keyword>
<feature type="transmembrane region" description="Helical" evidence="5">
    <location>
        <begin position="379"/>
        <end position="400"/>
    </location>
</feature>
<evidence type="ECO:0000256" key="3">
    <source>
        <dbReference type="ARBA" id="ARBA00022989"/>
    </source>
</evidence>
<dbReference type="AlphaFoldDB" id="A0A3S3PNG3"/>
<evidence type="ECO:0000256" key="2">
    <source>
        <dbReference type="ARBA" id="ARBA00022692"/>
    </source>
</evidence>
<sequence>MQLFKKYLSKIVKSVKVELYVFLFIFAMAIKSVTIVQMYQDKLCAIDGGYRASFCKHLNASDELEQQIKAEVLGKSSLFLIYQSLITTIPVTVVSLFIGPWVDKHFKALKILFMTTAIGSSLETIILMLNAFYFKWICTQTLFVMKGSQMMFLSFIPTAVSGSAIHVAMAAFSYVPKTTSEKYRPIRFALLEFSIFIASPLGAYIGGVIIKVPTFKTKDDLQNYMGVFMTALFVQFILLLWTIFVIDSNNYFTEDKHNDKDVPRVNGNVEVANNQVTIETYWCVLKDLFDVQNVKQAFRTCFKRRPNGERKQLWLLFASLYIIVIMMIGDVAVMFQFTEKVFSWDASTYSTINAIGSIYSSFASVITVYVLLKKIKMNDISLALLGTLSFFVSNVLRGSILKPFGYYAALVFGCLGGLSSIGIRSYLSRLVAREELAQVFCLLASLEATVQLVASVVTASFFKVTVANYPGLVFQLLALINFFPLIALMYIDICYVQKRKEIILIMNSENEIIQIYTRTFLSREN</sequence>
<accession>A0A3S3PNG3</accession>
<feature type="transmembrane region" description="Helical" evidence="5">
    <location>
        <begin position="439"/>
        <end position="462"/>
    </location>
</feature>
<proteinExistence type="predicted"/>
<feature type="transmembrane region" description="Helical" evidence="5">
    <location>
        <begin position="79"/>
        <end position="99"/>
    </location>
</feature>
<comment type="caution">
    <text evidence="6">The sequence shown here is derived from an EMBL/GenBank/DDBJ whole genome shotgun (WGS) entry which is preliminary data.</text>
</comment>
<keyword evidence="3 5" id="KW-1133">Transmembrane helix</keyword>
<keyword evidence="7" id="KW-1185">Reference proteome</keyword>
<protein>
    <submittedName>
        <fullName evidence="6">Uncharacterized protein</fullName>
    </submittedName>
</protein>
<dbReference type="PANTHER" id="PTHR23507">
    <property type="entry name" value="ZGC:174356"/>
    <property type="match status" value="1"/>
</dbReference>
<dbReference type="EMBL" id="NCKU01000299">
    <property type="protein sequence ID" value="RWS16103.1"/>
    <property type="molecule type" value="Genomic_DNA"/>
</dbReference>
<evidence type="ECO:0000256" key="4">
    <source>
        <dbReference type="ARBA" id="ARBA00023136"/>
    </source>
</evidence>
<dbReference type="GO" id="GO:0022857">
    <property type="term" value="F:transmembrane transporter activity"/>
    <property type="evidence" value="ECO:0007669"/>
    <property type="project" value="TreeGrafter"/>
</dbReference>
<dbReference type="SUPFAM" id="SSF103473">
    <property type="entry name" value="MFS general substrate transporter"/>
    <property type="match status" value="1"/>
</dbReference>
<evidence type="ECO:0000313" key="6">
    <source>
        <dbReference type="EMBL" id="RWS16103.1"/>
    </source>
</evidence>
<gene>
    <name evidence="6" type="ORF">B4U79_17886</name>
</gene>
<feature type="transmembrane region" description="Helical" evidence="5">
    <location>
        <begin position="474"/>
        <end position="496"/>
    </location>
</feature>
<feature type="transmembrane region" description="Helical" evidence="5">
    <location>
        <begin position="406"/>
        <end position="427"/>
    </location>
</feature>
<evidence type="ECO:0000256" key="1">
    <source>
        <dbReference type="ARBA" id="ARBA00004141"/>
    </source>
</evidence>
<dbReference type="InterPro" id="IPR036259">
    <property type="entry name" value="MFS_trans_sf"/>
</dbReference>
<feature type="transmembrane region" description="Helical" evidence="5">
    <location>
        <begin position="20"/>
        <end position="39"/>
    </location>
</feature>
<dbReference type="Gene3D" id="1.20.1250.20">
    <property type="entry name" value="MFS general substrate transporter like domains"/>
    <property type="match status" value="1"/>
</dbReference>
<name>A0A3S3PNG3_9ACAR</name>
<dbReference type="Proteomes" id="UP000285301">
    <property type="component" value="Unassembled WGS sequence"/>
</dbReference>
<feature type="transmembrane region" description="Helical" evidence="5">
    <location>
        <begin position="188"/>
        <end position="212"/>
    </location>
</feature>
<feature type="transmembrane region" description="Helical" evidence="5">
    <location>
        <begin position="224"/>
        <end position="246"/>
    </location>
</feature>
<dbReference type="GO" id="GO:0016020">
    <property type="term" value="C:membrane"/>
    <property type="evidence" value="ECO:0007669"/>
    <property type="project" value="UniProtKB-SubCell"/>
</dbReference>
<feature type="transmembrane region" description="Helical" evidence="5">
    <location>
        <begin position="154"/>
        <end position="176"/>
    </location>
</feature>
<organism evidence="6 7">
    <name type="scientific">Dinothrombium tinctorium</name>
    <dbReference type="NCBI Taxonomy" id="1965070"/>
    <lineage>
        <taxon>Eukaryota</taxon>
        <taxon>Metazoa</taxon>
        <taxon>Ecdysozoa</taxon>
        <taxon>Arthropoda</taxon>
        <taxon>Chelicerata</taxon>
        <taxon>Arachnida</taxon>
        <taxon>Acari</taxon>
        <taxon>Acariformes</taxon>
        <taxon>Trombidiformes</taxon>
        <taxon>Prostigmata</taxon>
        <taxon>Anystina</taxon>
        <taxon>Parasitengona</taxon>
        <taxon>Trombidioidea</taxon>
        <taxon>Trombidiidae</taxon>
        <taxon>Dinothrombium</taxon>
    </lineage>
</organism>
<keyword evidence="2 5" id="KW-0812">Transmembrane</keyword>
<feature type="transmembrane region" description="Helical" evidence="5">
    <location>
        <begin position="313"/>
        <end position="337"/>
    </location>
</feature>
<evidence type="ECO:0000256" key="5">
    <source>
        <dbReference type="SAM" id="Phobius"/>
    </source>
</evidence>